<feature type="binding site" evidence="7">
    <location>
        <position position="19"/>
    </location>
    <ligand>
        <name>S-adenosyl-L-methionine</name>
        <dbReference type="ChEBI" id="CHEBI:59789"/>
    </ligand>
</feature>
<keyword evidence="3 7" id="KW-0489">Methyltransferase</keyword>
<feature type="non-terminal residue" evidence="9">
    <location>
        <position position="1"/>
    </location>
</feature>
<keyword evidence="4 7" id="KW-0808">Transferase</keyword>
<keyword evidence="1" id="KW-0963">Cytoplasm</keyword>
<evidence type="ECO:0000256" key="1">
    <source>
        <dbReference type="ARBA" id="ARBA00022490"/>
    </source>
</evidence>
<dbReference type="Pfam" id="PF00398">
    <property type="entry name" value="RrnaAD"/>
    <property type="match status" value="1"/>
</dbReference>
<keyword evidence="6 7" id="KW-0694">RNA-binding</keyword>
<evidence type="ECO:0000256" key="7">
    <source>
        <dbReference type="PROSITE-ProRule" id="PRU01026"/>
    </source>
</evidence>
<evidence type="ECO:0000259" key="8">
    <source>
        <dbReference type="SMART" id="SM00650"/>
    </source>
</evidence>
<organism evidence="9 10">
    <name type="scientific">Candidatus Hakubella thermalkaliphila</name>
    <dbReference type="NCBI Taxonomy" id="2754717"/>
    <lineage>
        <taxon>Bacteria</taxon>
        <taxon>Bacillati</taxon>
        <taxon>Actinomycetota</taxon>
        <taxon>Actinomycetota incertae sedis</taxon>
        <taxon>Candidatus Hakubellales</taxon>
        <taxon>Candidatus Hakubellaceae</taxon>
        <taxon>Candidatus Hakubella</taxon>
    </lineage>
</organism>
<feature type="non-terminal residue" evidence="9">
    <location>
        <position position="188"/>
    </location>
</feature>
<evidence type="ECO:0000256" key="6">
    <source>
        <dbReference type="ARBA" id="ARBA00022884"/>
    </source>
</evidence>
<dbReference type="EMBL" id="BLRU01000601">
    <property type="protein sequence ID" value="GFP20673.1"/>
    <property type="molecule type" value="Genomic_DNA"/>
</dbReference>
<comment type="caution">
    <text evidence="7">Lacks conserved residue(s) required for the propagation of feature annotation.</text>
</comment>
<protein>
    <submittedName>
        <fullName evidence="9">16S rRNA (Adenine1518-N6/adenine1519-N6)-dimethyltransferase</fullName>
    </submittedName>
</protein>
<dbReference type="InterPro" id="IPR011530">
    <property type="entry name" value="rRNA_adenine_dimethylase"/>
</dbReference>
<feature type="domain" description="Ribosomal RNA adenine methylase transferase N-terminal" evidence="8">
    <location>
        <begin position="1"/>
        <end position="150"/>
    </location>
</feature>
<dbReference type="InterPro" id="IPR020598">
    <property type="entry name" value="rRNA_Ade_methylase_Trfase_N"/>
</dbReference>
<evidence type="ECO:0000313" key="10">
    <source>
        <dbReference type="Proteomes" id="UP000574717"/>
    </source>
</evidence>
<evidence type="ECO:0000256" key="2">
    <source>
        <dbReference type="ARBA" id="ARBA00022552"/>
    </source>
</evidence>
<comment type="caution">
    <text evidence="9">The sequence shown here is derived from an EMBL/GenBank/DDBJ whole genome shotgun (WGS) entry which is preliminary data.</text>
</comment>
<dbReference type="InterPro" id="IPR001737">
    <property type="entry name" value="KsgA/Erm"/>
</dbReference>
<dbReference type="GO" id="GO:0000179">
    <property type="term" value="F:rRNA (adenine-N6,N6-)-dimethyltransferase activity"/>
    <property type="evidence" value="ECO:0007669"/>
    <property type="project" value="UniProtKB-UniRule"/>
</dbReference>
<dbReference type="PROSITE" id="PS51689">
    <property type="entry name" value="SAM_RNA_A_N6_MT"/>
    <property type="match status" value="1"/>
</dbReference>
<dbReference type="GO" id="GO:0003723">
    <property type="term" value="F:RNA binding"/>
    <property type="evidence" value="ECO:0007669"/>
    <property type="project" value="UniProtKB-UniRule"/>
</dbReference>
<sequence length="188" mass="21221">IGSLTQKLAEKAKVVTAVEIDARLLSVLQATLADYNNVYLVHQDAMDFDWRAHCSQRPVKLVANLPYNVATPLFYRWLKEYRDCFSLFVCMVQKEVAQRIVAHPGGREYGSLTVLCQYAGRCKIAFNVSRTVFFPRPEVSSAVVKITPAANPRDDVGDEAFFFRLVDVVFSQSRKTLLNTLHAALQFS</sequence>
<dbReference type="PANTHER" id="PTHR11727:SF7">
    <property type="entry name" value="DIMETHYLADENOSINE TRANSFERASE-RELATED"/>
    <property type="match status" value="1"/>
</dbReference>
<comment type="similarity">
    <text evidence="7">Belongs to the class I-like SAM-binding methyltransferase superfamily. rRNA adenine N(6)-methyltransferase family.</text>
</comment>
<dbReference type="Proteomes" id="UP000574717">
    <property type="component" value="Unassembled WGS sequence"/>
</dbReference>
<dbReference type="InterPro" id="IPR023165">
    <property type="entry name" value="rRNA_Ade_diMease-like_C"/>
</dbReference>
<keyword evidence="2" id="KW-0698">rRNA processing</keyword>
<dbReference type="GO" id="GO:0005829">
    <property type="term" value="C:cytosol"/>
    <property type="evidence" value="ECO:0007669"/>
    <property type="project" value="TreeGrafter"/>
</dbReference>
<dbReference type="InterPro" id="IPR029063">
    <property type="entry name" value="SAM-dependent_MTases_sf"/>
</dbReference>
<feature type="binding site" evidence="7">
    <location>
        <position position="44"/>
    </location>
    <ligand>
        <name>S-adenosyl-L-methionine</name>
        <dbReference type="ChEBI" id="CHEBI:59789"/>
    </ligand>
</feature>
<gene>
    <name evidence="9" type="ORF">HKBW3S03_02177</name>
</gene>
<name>A0A6V8NKL1_9ACTN</name>
<evidence type="ECO:0000256" key="5">
    <source>
        <dbReference type="ARBA" id="ARBA00022691"/>
    </source>
</evidence>
<dbReference type="SMART" id="SM00650">
    <property type="entry name" value="rADc"/>
    <property type="match status" value="1"/>
</dbReference>
<evidence type="ECO:0000256" key="4">
    <source>
        <dbReference type="ARBA" id="ARBA00022679"/>
    </source>
</evidence>
<keyword evidence="5 7" id="KW-0949">S-adenosyl-L-methionine</keyword>
<proteinExistence type="inferred from homology"/>
<dbReference type="AlphaFoldDB" id="A0A6V8NKL1"/>
<accession>A0A6V8NKL1</accession>
<dbReference type="Gene3D" id="3.40.50.150">
    <property type="entry name" value="Vaccinia Virus protein VP39"/>
    <property type="match status" value="1"/>
</dbReference>
<evidence type="ECO:0000313" key="9">
    <source>
        <dbReference type="EMBL" id="GFP20673.1"/>
    </source>
</evidence>
<evidence type="ECO:0000256" key="3">
    <source>
        <dbReference type="ARBA" id="ARBA00022603"/>
    </source>
</evidence>
<dbReference type="PANTHER" id="PTHR11727">
    <property type="entry name" value="DIMETHYLADENOSINE TRANSFERASE"/>
    <property type="match status" value="1"/>
</dbReference>
<feature type="binding site" evidence="7">
    <location>
        <position position="64"/>
    </location>
    <ligand>
        <name>S-adenosyl-L-methionine</name>
        <dbReference type="ChEBI" id="CHEBI:59789"/>
    </ligand>
</feature>
<dbReference type="SUPFAM" id="SSF53335">
    <property type="entry name" value="S-adenosyl-L-methionine-dependent methyltransferases"/>
    <property type="match status" value="1"/>
</dbReference>
<dbReference type="NCBIfam" id="TIGR00755">
    <property type="entry name" value="ksgA"/>
    <property type="match status" value="1"/>
</dbReference>
<dbReference type="Gene3D" id="1.10.8.100">
    <property type="entry name" value="Ribosomal RNA adenine dimethylase-like, domain 2"/>
    <property type="match status" value="1"/>
</dbReference>
<reference evidence="9 10" key="1">
    <citation type="journal article" date="2020" name="Front. Microbiol.">
        <title>Single-cell genomics of novel Actinobacteria with the Wood-Ljungdahl pathway discovered in a serpentinizing system.</title>
        <authorList>
            <person name="Merino N."/>
            <person name="Kawai M."/>
            <person name="Boyd E.S."/>
            <person name="Colman D.R."/>
            <person name="McGlynn S.E."/>
            <person name="Nealson K.H."/>
            <person name="Kurokawa K."/>
            <person name="Hongoh Y."/>
        </authorList>
    </citation>
    <scope>NUCLEOTIDE SEQUENCE [LARGE SCALE GENOMIC DNA]</scope>
    <source>
        <strain evidence="9 10">S03</strain>
    </source>
</reference>
<feature type="binding site" evidence="7">
    <location>
        <position position="1"/>
    </location>
    <ligand>
        <name>S-adenosyl-L-methionine</name>
        <dbReference type="ChEBI" id="CHEBI:59789"/>
    </ligand>
</feature>